<comment type="caution">
    <text evidence="2">The sequence shown here is derived from an EMBL/GenBank/DDBJ whole genome shotgun (WGS) entry which is preliminary data.</text>
</comment>
<evidence type="ECO:0000313" key="3">
    <source>
        <dbReference type="Proteomes" id="UP000266328"/>
    </source>
</evidence>
<dbReference type="EMBL" id="QXIS01000001">
    <property type="protein sequence ID" value="RIE06981.1"/>
    <property type="molecule type" value="Genomic_DNA"/>
</dbReference>
<dbReference type="SUPFAM" id="SSF103196">
    <property type="entry name" value="Roadblock/LC7 domain"/>
    <property type="match status" value="1"/>
</dbReference>
<organism evidence="2 3">
    <name type="scientific">Candidatus Cryosericum terrychapinii</name>
    <dbReference type="NCBI Taxonomy" id="2290919"/>
    <lineage>
        <taxon>Bacteria</taxon>
        <taxon>Pseudomonadati</taxon>
        <taxon>Caldisericota/Cryosericota group</taxon>
        <taxon>Candidatus Cryosericota</taxon>
        <taxon>Candidatus Cryosericia</taxon>
        <taxon>Candidatus Cryosericales</taxon>
        <taxon>Candidatus Cryosericaceae</taxon>
        <taxon>Candidatus Cryosericum</taxon>
    </lineage>
</organism>
<feature type="domain" description="Roadblock/LAMTOR2" evidence="1">
    <location>
        <begin position="1"/>
        <end position="87"/>
    </location>
</feature>
<evidence type="ECO:0000313" key="2">
    <source>
        <dbReference type="EMBL" id="RIE06981.1"/>
    </source>
</evidence>
<protein>
    <recommendedName>
        <fullName evidence="1">Roadblock/LAMTOR2 domain-containing protein</fullName>
    </recommendedName>
</protein>
<dbReference type="Gene3D" id="3.30.450.30">
    <property type="entry name" value="Dynein light chain 2a, cytoplasmic"/>
    <property type="match status" value="1"/>
</dbReference>
<sequence length="111" mass="11844">MEEVLRKLDKEMGVTGSAIVSKDGLIIASALDQDEESIAGMAASVFQNASTTSGIMAIGTIGMITLEGDKGKAFMIDLPDAFLVVLTNSEVNLGRLRIEIRKAANQLRTQM</sequence>
<name>A0A398D661_9BACT</name>
<gene>
    <name evidence="2" type="ORF">SMC7_00405</name>
</gene>
<proteinExistence type="predicted"/>
<accession>A0A398D661</accession>
<dbReference type="RefSeq" id="WP_119088411.1">
    <property type="nucleotide sequence ID" value="NZ_QXIS01000001.1"/>
</dbReference>
<dbReference type="Proteomes" id="UP000266328">
    <property type="component" value="Unassembled WGS sequence"/>
</dbReference>
<dbReference type="InterPro" id="IPR004942">
    <property type="entry name" value="Roadblock/LAMTOR2_dom"/>
</dbReference>
<dbReference type="SMART" id="SM00960">
    <property type="entry name" value="Robl_LC7"/>
    <property type="match status" value="1"/>
</dbReference>
<keyword evidence="3" id="KW-1185">Reference proteome</keyword>
<evidence type="ECO:0000259" key="1">
    <source>
        <dbReference type="SMART" id="SM00960"/>
    </source>
</evidence>
<dbReference type="Pfam" id="PF03259">
    <property type="entry name" value="Robl_LC7"/>
    <property type="match status" value="1"/>
</dbReference>
<dbReference type="AlphaFoldDB" id="A0A398D661"/>
<dbReference type="OrthoDB" id="9811078at2"/>
<reference evidence="2 3" key="1">
    <citation type="submission" date="2018-09" db="EMBL/GenBank/DDBJ databases">
        <title>Discovery and Ecogenomic Context for Candidatus Cryosericales, a Global Caldiserica Order Active in Thawing Permafrost.</title>
        <authorList>
            <person name="Martinez M.A."/>
            <person name="Woodcroft B.J."/>
            <person name="Ignacio Espinoza J.C."/>
            <person name="Zayed A."/>
            <person name="Singleton C.M."/>
            <person name="Boyd J."/>
            <person name="Li Y.-F."/>
            <person name="Purvine S."/>
            <person name="Maughan H."/>
            <person name="Hodgkins S.B."/>
            <person name="Anderson D."/>
            <person name="Sederholm M."/>
            <person name="Temperton B."/>
            <person name="Saleska S.R."/>
            <person name="Tyson G.W."/>
            <person name="Rich V.I."/>
        </authorList>
    </citation>
    <scope>NUCLEOTIDE SEQUENCE [LARGE SCALE GENOMIC DNA]</scope>
    <source>
        <strain evidence="2 3">SMC7</strain>
    </source>
</reference>